<evidence type="ECO:0000313" key="3">
    <source>
        <dbReference type="EMBL" id="MEK8044823.1"/>
    </source>
</evidence>
<keyword evidence="4" id="KW-1185">Reference proteome</keyword>
<dbReference type="InterPro" id="IPR019897">
    <property type="entry name" value="RidA_CS"/>
</dbReference>
<dbReference type="EMBL" id="JBBUTI010000001">
    <property type="protein sequence ID" value="MEK8044823.1"/>
    <property type="molecule type" value="Genomic_DNA"/>
</dbReference>
<evidence type="ECO:0000313" key="4">
    <source>
        <dbReference type="Proteomes" id="UP001379945"/>
    </source>
</evidence>
<dbReference type="Pfam" id="PF01042">
    <property type="entry name" value="Ribonuc_L-PSP"/>
    <property type="match status" value="1"/>
</dbReference>
<feature type="chain" id="PRO_5047535757" evidence="2">
    <location>
        <begin position="34"/>
        <end position="176"/>
    </location>
</feature>
<gene>
    <name evidence="3" type="ORF">AACH00_00525</name>
</gene>
<evidence type="ECO:0000256" key="1">
    <source>
        <dbReference type="ARBA" id="ARBA00010552"/>
    </source>
</evidence>
<dbReference type="RefSeq" id="WP_341396983.1">
    <property type="nucleotide sequence ID" value="NZ_JBBUTI010000001.1"/>
</dbReference>
<comment type="similarity">
    <text evidence="1">Belongs to the RutC family.</text>
</comment>
<dbReference type="InterPro" id="IPR006175">
    <property type="entry name" value="YjgF/YER057c/UK114"/>
</dbReference>
<dbReference type="CDD" id="cd06151">
    <property type="entry name" value="YjgF_YER057c_UK114_like_3"/>
    <property type="match status" value="1"/>
</dbReference>
<reference evidence="3 4" key="1">
    <citation type="submission" date="2024-04" db="EMBL/GenBank/DDBJ databases">
        <title>Novel species of the genus Ideonella isolated from streams.</title>
        <authorList>
            <person name="Lu H."/>
        </authorList>
    </citation>
    <scope>NUCLEOTIDE SEQUENCE [LARGE SCALE GENOMIC DNA]</scope>
    <source>
        <strain evidence="3 4">LYT19W</strain>
    </source>
</reference>
<dbReference type="Gene3D" id="3.30.1330.40">
    <property type="entry name" value="RutC-like"/>
    <property type="match status" value="1"/>
</dbReference>
<evidence type="ECO:0000256" key="2">
    <source>
        <dbReference type="SAM" id="SignalP"/>
    </source>
</evidence>
<dbReference type="PANTHER" id="PTHR11803:SF59">
    <property type="entry name" value="ENDORIBONUCLEASE"/>
    <property type="match status" value="1"/>
</dbReference>
<feature type="signal peptide" evidence="2">
    <location>
        <begin position="1"/>
        <end position="33"/>
    </location>
</feature>
<sequence length="176" mass="18683">MTMSQHRPFFRLATARAASALCAALLLPACALAQDVIRHRIPGSDFPIARAVEVPAGKTMVHLSGAGPVWLDRSLPATSPAAYGNTRAQTVSTLKAIEATLTDLKLGMGDVVRMQVFLVGDPALNGEMDFAGFMAGYREFFGTSAQPNLPVRSTMKVAGLANTGWLVEIEVSAVRP</sequence>
<dbReference type="PROSITE" id="PS01094">
    <property type="entry name" value="UPF0076"/>
    <property type="match status" value="1"/>
</dbReference>
<accession>A0ABU9BZA6</accession>
<comment type="caution">
    <text evidence="3">The sequence shown here is derived from an EMBL/GenBank/DDBJ whole genome shotgun (WGS) entry which is preliminary data.</text>
</comment>
<name>A0ABU9BZA6_9BURK</name>
<dbReference type="PANTHER" id="PTHR11803">
    <property type="entry name" value="2-IMINOBUTANOATE/2-IMINOPROPANOATE DEAMINASE RIDA"/>
    <property type="match status" value="1"/>
</dbReference>
<protein>
    <submittedName>
        <fullName evidence="3">RidA family protein</fullName>
    </submittedName>
</protein>
<proteinExistence type="inferred from homology"/>
<dbReference type="Proteomes" id="UP001379945">
    <property type="component" value="Unassembled WGS sequence"/>
</dbReference>
<dbReference type="SUPFAM" id="SSF55298">
    <property type="entry name" value="YjgF-like"/>
    <property type="match status" value="1"/>
</dbReference>
<organism evidence="3 4">
    <name type="scientific">Ideonella margarita</name>
    <dbReference type="NCBI Taxonomy" id="2984191"/>
    <lineage>
        <taxon>Bacteria</taxon>
        <taxon>Pseudomonadati</taxon>
        <taxon>Pseudomonadota</taxon>
        <taxon>Betaproteobacteria</taxon>
        <taxon>Burkholderiales</taxon>
        <taxon>Sphaerotilaceae</taxon>
        <taxon>Ideonella</taxon>
    </lineage>
</organism>
<keyword evidence="2" id="KW-0732">Signal</keyword>
<dbReference type="InterPro" id="IPR035959">
    <property type="entry name" value="RutC-like_sf"/>
</dbReference>